<dbReference type="SUPFAM" id="SSF54171">
    <property type="entry name" value="DNA-binding domain"/>
    <property type="match status" value="1"/>
</dbReference>
<reference evidence="10" key="2">
    <citation type="submission" date="2024-08" db="UniProtKB">
        <authorList>
            <consortium name="EnsemblMetazoa"/>
        </authorList>
    </citation>
    <scope>IDENTIFICATION</scope>
</reference>
<keyword evidence="3" id="KW-0479">Metal-binding</keyword>
<dbReference type="SMART" id="SM00317">
    <property type="entry name" value="SET"/>
    <property type="match status" value="1"/>
</dbReference>
<dbReference type="GO" id="GO:0010629">
    <property type="term" value="P:negative regulation of gene expression"/>
    <property type="evidence" value="ECO:0007669"/>
    <property type="project" value="TreeGrafter"/>
</dbReference>
<dbReference type="SMART" id="SM00391">
    <property type="entry name" value="MBD"/>
    <property type="match status" value="1"/>
</dbReference>
<dbReference type="GO" id="GO:0046872">
    <property type="term" value="F:metal ion binding"/>
    <property type="evidence" value="ECO:0007669"/>
    <property type="project" value="UniProtKB-KW"/>
</dbReference>
<feature type="domain" description="MBD" evidence="9">
    <location>
        <begin position="548"/>
        <end position="614"/>
    </location>
</feature>
<keyword evidence="11" id="KW-1185">Reference proteome</keyword>
<dbReference type="InterPro" id="IPR051516">
    <property type="entry name" value="SETDB_methyltransferase"/>
</dbReference>
<dbReference type="InterPro" id="IPR001739">
    <property type="entry name" value="Methyl_CpG_DNA-bd"/>
</dbReference>
<evidence type="ECO:0000256" key="6">
    <source>
        <dbReference type="ARBA" id="ARBA00023242"/>
    </source>
</evidence>
<dbReference type="InterPro" id="IPR041291">
    <property type="entry name" value="TUDOR_5"/>
</dbReference>
<protein>
    <recommendedName>
        <fullName evidence="12">SET domain-containing protein</fullName>
    </recommendedName>
</protein>
<dbReference type="SMART" id="SM00333">
    <property type="entry name" value="TUDOR"/>
    <property type="match status" value="2"/>
</dbReference>
<dbReference type="InterPro" id="IPR041292">
    <property type="entry name" value="Tudor_4"/>
</dbReference>
<evidence type="ECO:0000256" key="1">
    <source>
        <dbReference type="ARBA" id="ARBA00004123"/>
    </source>
</evidence>
<dbReference type="InterPro" id="IPR016177">
    <property type="entry name" value="DNA-bd_dom_sf"/>
</dbReference>
<evidence type="ECO:0000256" key="2">
    <source>
        <dbReference type="ARBA" id="ARBA00022679"/>
    </source>
</evidence>
<accession>A0AAR5Q5A7</accession>
<keyword evidence="2" id="KW-0808">Transferase</keyword>
<dbReference type="Pfam" id="PF01429">
    <property type="entry name" value="MBD"/>
    <property type="match status" value="1"/>
</dbReference>
<evidence type="ECO:0000256" key="5">
    <source>
        <dbReference type="ARBA" id="ARBA00022853"/>
    </source>
</evidence>
<proteinExistence type="predicted"/>
<dbReference type="InterPro" id="IPR001214">
    <property type="entry name" value="SET_dom"/>
</dbReference>
<dbReference type="PANTHER" id="PTHR46024">
    <property type="entry name" value="HISTONE-LYSINE N-METHYLTRANSFERASE EGGLESS"/>
    <property type="match status" value="1"/>
</dbReference>
<dbReference type="CDD" id="cd01395">
    <property type="entry name" value="HMT_MBD"/>
    <property type="match status" value="1"/>
</dbReference>
<dbReference type="Gene3D" id="3.30.890.10">
    <property type="entry name" value="Methyl-cpg-binding Protein 2, Chain A"/>
    <property type="match status" value="1"/>
</dbReference>
<feature type="compositionally biased region" description="Acidic residues" evidence="7">
    <location>
        <begin position="796"/>
        <end position="812"/>
    </location>
</feature>
<dbReference type="CDD" id="cd21181">
    <property type="entry name" value="Tudor_SETDB1_rpt2"/>
    <property type="match status" value="1"/>
</dbReference>
<dbReference type="InterPro" id="IPR046341">
    <property type="entry name" value="SET_dom_sf"/>
</dbReference>
<dbReference type="Gene3D" id="2.30.30.140">
    <property type="match status" value="2"/>
</dbReference>
<dbReference type="SUPFAM" id="SSF82199">
    <property type="entry name" value="SET domain"/>
    <property type="match status" value="1"/>
</dbReference>
<feature type="compositionally biased region" description="Low complexity" evidence="7">
    <location>
        <begin position="462"/>
        <end position="472"/>
    </location>
</feature>
<dbReference type="Proteomes" id="UP000019118">
    <property type="component" value="Unassembled WGS sequence"/>
</dbReference>
<dbReference type="InterPro" id="IPR047232">
    <property type="entry name" value="SETDB1/2-like_MBD"/>
</dbReference>
<dbReference type="EnsemblMetazoa" id="XM_019912880.1">
    <property type="protein sequence ID" value="XP_019768439.1"/>
    <property type="gene ID" value="LOC109543261"/>
</dbReference>
<dbReference type="GO" id="GO:0070828">
    <property type="term" value="P:heterochromatin organization"/>
    <property type="evidence" value="ECO:0007669"/>
    <property type="project" value="TreeGrafter"/>
</dbReference>
<feature type="compositionally biased region" description="Acidic residues" evidence="7">
    <location>
        <begin position="718"/>
        <end position="730"/>
    </location>
</feature>
<dbReference type="GO" id="GO:0005634">
    <property type="term" value="C:nucleus"/>
    <property type="evidence" value="ECO:0007669"/>
    <property type="project" value="UniProtKB-SubCell"/>
</dbReference>
<name>A0AAR5Q5A7_DENPD</name>
<dbReference type="InterPro" id="IPR002999">
    <property type="entry name" value="Tudor"/>
</dbReference>
<feature type="domain" description="SET" evidence="8">
    <location>
        <begin position="741"/>
        <end position="906"/>
    </location>
</feature>
<evidence type="ECO:0000256" key="4">
    <source>
        <dbReference type="ARBA" id="ARBA00022833"/>
    </source>
</evidence>
<feature type="region of interest" description="Disordered" evidence="7">
    <location>
        <begin position="462"/>
        <end position="487"/>
    </location>
</feature>
<dbReference type="GO" id="GO:0003677">
    <property type="term" value="F:DNA binding"/>
    <property type="evidence" value="ECO:0007669"/>
    <property type="project" value="InterPro"/>
</dbReference>
<dbReference type="Pfam" id="PF00856">
    <property type="entry name" value="SET"/>
    <property type="match status" value="1"/>
</dbReference>
<evidence type="ECO:0000313" key="10">
    <source>
        <dbReference type="EnsemblMetazoa" id="XP_019768439.1"/>
    </source>
</evidence>
<dbReference type="PROSITE" id="PS50982">
    <property type="entry name" value="MBD"/>
    <property type="match status" value="1"/>
</dbReference>
<keyword evidence="4" id="KW-0862">Zinc</keyword>
<evidence type="ECO:0000256" key="7">
    <source>
        <dbReference type="SAM" id="MobiDB-lite"/>
    </source>
</evidence>
<dbReference type="Gene3D" id="2.170.270.10">
    <property type="entry name" value="SET domain"/>
    <property type="match status" value="2"/>
</dbReference>
<evidence type="ECO:0000313" key="11">
    <source>
        <dbReference type="Proteomes" id="UP000019118"/>
    </source>
</evidence>
<comment type="subcellular location">
    <subcellularLocation>
        <location evidence="1">Nucleus</location>
    </subcellularLocation>
</comment>
<dbReference type="AlphaFoldDB" id="A0AAR5Q5A7"/>
<evidence type="ECO:0000259" key="8">
    <source>
        <dbReference type="PROSITE" id="PS50280"/>
    </source>
</evidence>
<dbReference type="Pfam" id="PF18359">
    <property type="entry name" value="Tudor_5"/>
    <property type="match status" value="1"/>
</dbReference>
<keyword evidence="6" id="KW-0539">Nucleus</keyword>
<organism evidence="10 11">
    <name type="scientific">Dendroctonus ponderosae</name>
    <name type="common">Mountain pine beetle</name>
    <dbReference type="NCBI Taxonomy" id="77166"/>
    <lineage>
        <taxon>Eukaryota</taxon>
        <taxon>Metazoa</taxon>
        <taxon>Ecdysozoa</taxon>
        <taxon>Arthropoda</taxon>
        <taxon>Hexapoda</taxon>
        <taxon>Insecta</taxon>
        <taxon>Pterygota</taxon>
        <taxon>Neoptera</taxon>
        <taxon>Endopterygota</taxon>
        <taxon>Coleoptera</taxon>
        <taxon>Polyphaga</taxon>
        <taxon>Cucujiformia</taxon>
        <taxon>Curculionidae</taxon>
        <taxon>Scolytinae</taxon>
        <taxon>Dendroctonus</taxon>
    </lineage>
</organism>
<evidence type="ECO:0000259" key="9">
    <source>
        <dbReference type="PROSITE" id="PS50982"/>
    </source>
</evidence>
<dbReference type="PANTHER" id="PTHR46024:SF1">
    <property type="entry name" value="HISTONE-LYSINE N-METHYLTRANSFERASE EGGLESS"/>
    <property type="match status" value="1"/>
</dbReference>
<dbReference type="PROSITE" id="PS50280">
    <property type="entry name" value="SET"/>
    <property type="match status" value="1"/>
</dbReference>
<dbReference type="Pfam" id="PF18358">
    <property type="entry name" value="Tudor_4"/>
    <property type="match status" value="1"/>
</dbReference>
<feature type="region of interest" description="Disordered" evidence="7">
    <location>
        <begin position="717"/>
        <end position="814"/>
    </location>
</feature>
<evidence type="ECO:0000256" key="3">
    <source>
        <dbReference type="ARBA" id="ARBA00022723"/>
    </source>
</evidence>
<dbReference type="GO" id="GO:0046974">
    <property type="term" value="F:histone H3K9 methyltransferase activity"/>
    <property type="evidence" value="ECO:0007669"/>
    <property type="project" value="TreeGrafter"/>
</dbReference>
<evidence type="ECO:0008006" key="12">
    <source>
        <dbReference type="Google" id="ProtNLM"/>
    </source>
</evidence>
<keyword evidence="5" id="KW-0156">Chromatin regulator</keyword>
<reference evidence="11" key="1">
    <citation type="journal article" date="2013" name="Genome Biol.">
        <title>Draft genome of the mountain pine beetle, Dendroctonus ponderosae Hopkins, a major forest pest.</title>
        <authorList>
            <person name="Keeling C.I."/>
            <person name="Yuen M.M."/>
            <person name="Liao N.Y."/>
            <person name="Docking T.R."/>
            <person name="Chan S.K."/>
            <person name="Taylor G.A."/>
            <person name="Palmquist D.L."/>
            <person name="Jackman S.D."/>
            <person name="Nguyen A."/>
            <person name="Li M."/>
            <person name="Henderson H."/>
            <person name="Janes J.K."/>
            <person name="Zhao Y."/>
            <person name="Pandoh P."/>
            <person name="Moore R."/>
            <person name="Sperling F.A."/>
            <person name="Huber D.P."/>
            <person name="Birol I."/>
            <person name="Jones S.J."/>
            <person name="Bohlmann J."/>
        </authorList>
    </citation>
    <scope>NUCLEOTIDE SEQUENCE</scope>
</reference>
<sequence>CINAGCAGASAQFLAAPDFCLSYFRVKKSSSHKAEICMACYWRAVEDNDKLATSLQAGQLLFEVDFPIINETLQIDDSDEEGQEGDAQKDSISEENLEFITRNIESVLLETMERLDMKSHLQRERAYLHSRAQSVGSECAQLSEGLKQVRSTLDRMQIELYNEFRPEIKAQKGLMILDDFSLSPTLQIRPENVPVLDVAAPGFPCADGIYYISKQNNFLGSWIKARLQQIIPARSAYKGQFYKRTHYRLVELKQQHERILEGKYVAYLGPCKSRLTVGSRVLSQFKETNAVAQGKRPRAVPYYAGVVGEHPVENNHFRYLIFFDIGYAQYVQHSDVNLIFEAPEHVWEDMPEDTRPFIRKYLESQDRPMVKLSSQQKVKVEYNGKWWLCTVKSVDCSLVQVYFDSIERCEWIYRGSTRLSPMFREELAATTRHIGLRTPRKLGANESATVVQYKRNDDYVQQPAAPDQAPRAVARKSTTRPNRVSQPAPKCVPFLPTAINAEPPNAAGPTSKIMYFTPRDQQVTKREYRAHQCSSACKAYITHNFVKLRGHNPLSKPLLCGWARMTLKDRGRKSIIYKAPCGRMVRDISEVHAYLQATQSEMTVDLFDFNHMVRCLAEFNVECVPDPKDLSSGLEQVPIPVINGFNNDMLDFCNYSTRRVPMEGVHMNLDEDFLCGCDCDDDCVVSTPPTANEDGKQYGDEYFAELDFIETVEKYKEDYEEEALEDEEGSEPERQRDEDEEEEEAKASSKKRNVYMHDNDFQPGQVLKQLPPQGIRARLRKRKEEPEPQSAALEQATEDMDTVTISDDDDDGREVLSFNPMAKEVDERNAKYLSVRELFGAEERDNIYIMDAKNAGNIGRFLNHSCSPNVFVQNVFVDTHDVRFPWVAFFSLQFIRAGTELTWNYNYDIGSVPGRILYCHCASLECKGRLL</sequence>